<feature type="compositionally biased region" description="Acidic residues" evidence="1">
    <location>
        <begin position="153"/>
        <end position="166"/>
    </location>
</feature>
<gene>
    <name evidence="2" type="ORF">EVOR1521_LOCUS2681</name>
</gene>
<reference evidence="2" key="1">
    <citation type="submission" date="2023-08" db="EMBL/GenBank/DDBJ databases">
        <authorList>
            <person name="Chen Y."/>
            <person name="Shah S."/>
            <person name="Dougan E. K."/>
            <person name="Thang M."/>
            <person name="Chan C."/>
        </authorList>
    </citation>
    <scope>NUCLEOTIDE SEQUENCE</scope>
</reference>
<organism evidence="2 3">
    <name type="scientific">Effrenium voratum</name>
    <dbReference type="NCBI Taxonomy" id="2562239"/>
    <lineage>
        <taxon>Eukaryota</taxon>
        <taxon>Sar</taxon>
        <taxon>Alveolata</taxon>
        <taxon>Dinophyceae</taxon>
        <taxon>Suessiales</taxon>
        <taxon>Symbiodiniaceae</taxon>
        <taxon>Effrenium</taxon>
    </lineage>
</organism>
<evidence type="ECO:0000256" key="1">
    <source>
        <dbReference type="SAM" id="MobiDB-lite"/>
    </source>
</evidence>
<dbReference type="EMBL" id="CAUJNA010000148">
    <property type="protein sequence ID" value="CAJ1372649.1"/>
    <property type="molecule type" value="Genomic_DNA"/>
</dbReference>
<keyword evidence="3" id="KW-1185">Reference proteome</keyword>
<feature type="region of interest" description="Disordered" evidence="1">
    <location>
        <begin position="34"/>
        <end position="68"/>
    </location>
</feature>
<evidence type="ECO:0000313" key="3">
    <source>
        <dbReference type="Proteomes" id="UP001178507"/>
    </source>
</evidence>
<dbReference type="AlphaFoldDB" id="A0AA36HNX7"/>
<feature type="region of interest" description="Disordered" evidence="1">
    <location>
        <begin position="119"/>
        <end position="178"/>
    </location>
</feature>
<dbReference type="Proteomes" id="UP001178507">
    <property type="component" value="Unassembled WGS sequence"/>
</dbReference>
<feature type="compositionally biased region" description="Low complexity" evidence="1">
    <location>
        <begin position="38"/>
        <end position="57"/>
    </location>
</feature>
<proteinExistence type="predicted"/>
<name>A0AA36HNX7_9DINO</name>
<comment type="caution">
    <text evidence="2">The sequence shown here is derived from an EMBL/GenBank/DDBJ whole genome shotgun (WGS) entry which is preliminary data.</text>
</comment>
<evidence type="ECO:0000313" key="2">
    <source>
        <dbReference type="EMBL" id="CAJ1372649.1"/>
    </source>
</evidence>
<feature type="compositionally biased region" description="Basic and acidic residues" evidence="1">
    <location>
        <begin position="128"/>
        <end position="143"/>
    </location>
</feature>
<accession>A0AA36HNX7</accession>
<protein>
    <submittedName>
        <fullName evidence="2">Uncharacterized protein</fullName>
    </submittedName>
</protein>
<sequence>MDAASMAGRLACQDGGMGVIDASRVKSITLEEIEALMGAQEPGSEQQGGSSSSTAQPAEAKEEEDEDFHTAFMETMRKLTGEVPQDGESLKDFEASAKFAGARPGFVFKRGKRGMGYYRDVGPFGSMPKEKPVSGEALPDFRRAKQVKRALDEDFDGQGEADDEDDVQARCKGPQTLE</sequence>